<feature type="compositionally biased region" description="Polar residues" evidence="10">
    <location>
        <begin position="679"/>
        <end position="689"/>
    </location>
</feature>
<keyword evidence="7" id="KW-0804">Transcription</keyword>
<feature type="domain" description="C2H2-type" evidence="11">
    <location>
        <begin position="829"/>
        <end position="856"/>
    </location>
</feature>
<keyword evidence="8" id="KW-0539">Nucleus</keyword>
<dbReference type="SUPFAM" id="SSF57667">
    <property type="entry name" value="beta-beta-alpha zinc fingers"/>
    <property type="match status" value="4"/>
</dbReference>
<keyword evidence="2" id="KW-0479">Metal-binding</keyword>
<dbReference type="EMBL" id="CM015724">
    <property type="protein sequence ID" value="KAF3698187.1"/>
    <property type="molecule type" value="Genomic_DNA"/>
</dbReference>
<reference evidence="12 13" key="1">
    <citation type="submission" date="2019-02" db="EMBL/GenBank/DDBJ databases">
        <title>Opniocepnalus argus genome.</title>
        <authorList>
            <person name="Zhou C."/>
            <person name="Xiao S."/>
        </authorList>
    </citation>
    <scope>NUCLEOTIDE SEQUENCE [LARGE SCALE GENOMIC DNA]</scope>
    <source>
        <strain evidence="12">OARG1902GOOAL</strain>
        <tissue evidence="12">Muscle</tissue>
    </source>
</reference>
<organism evidence="12 13">
    <name type="scientific">Channa argus</name>
    <name type="common">Northern snakehead</name>
    <name type="synonym">Ophicephalus argus</name>
    <dbReference type="NCBI Taxonomy" id="215402"/>
    <lineage>
        <taxon>Eukaryota</taxon>
        <taxon>Metazoa</taxon>
        <taxon>Chordata</taxon>
        <taxon>Craniata</taxon>
        <taxon>Vertebrata</taxon>
        <taxon>Euteleostomi</taxon>
        <taxon>Actinopterygii</taxon>
        <taxon>Neopterygii</taxon>
        <taxon>Teleostei</taxon>
        <taxon>Neoteleostei</taxon>
        <taxon>Acanthomorphata</taxon>
        <taxon>Anabantaria</taxon>
        <taxon>Anabantiformes</taxon>
        <taxon>Channoidei</taxon>
        <taxon>Channidae</taxon>
        <taxon>Channa</taxon>
    </lineage>
</organism>
<keyword evidence="3" id="KW-0677">Repeat</keyword>
<dbReference type="Pfam" id="PF00096">
    <property type="entry name" value="zf-C2H2"/>
    <property type="match status" value="3"/>
</dbReference>
<feature type="domain" description="C2H2-type" evidence="11">
    <location>
        <begin position="946"/>
        <end position="973"/>
    </location>
</feature>
<protein>
    <submittedName>
        <fullName evidence="12">Zinc finger protein 181 HHZ181</fullName>
    </submittedName>
</protein>
<dbReference type="GO" id="GO:0005634">
    <property type="term" value="C:nucleus"/>
    <property type="evidence" value="ECO:0007669"/>
    <property type="project" value="UniProtKB-SubCell"/>
</dbReference>
<feature type="region of interest" description="Disordered" evidence="10">
    <location>
        <begin position="655"/>
        <end position="700"/>
    </location>
</feature>
<evidence type="ECO:0000256" key="2">
    <source>
        <dbReference type="ARBA" id="ARBA00022723"/>
    </source>
</evidence>
<keyword evidence="4 9" id="KW-0863">Zinc-finger</keyword>
<dbReference type="PANTHER" id="PTHR47772:SF13">
    <property type="entry name" value="GASTRULA ZINC FINGER PROTEIN XLCGF49.1-LIKE-RELATED"/>
    <property type="match status" value="1"/>
</dbReference>
<dbReference type="Gene3D" id="3.30.160.60">
    <property type="entry name" value="Classic Zinc Finger"/>
    <property type="match status" value="6"/>
</dbReference>
<evidence type="ECO:0000313" key="12">
    <source>
        <dbReference type="EMBL" id="KAF3698187.1"/>
    </source>
</evidence>
<evidence type="ECO:0000256" key="8">
    <source>
        <dbReference type="ARBA" id="ARBA00023242"/>
    </source>
</evidence>
<feature type="region of interest" description="Disordered" evidence="10">
    <location>
        <begin position="129"/>
        <end position="152"/>
    </location>
</feature>
<comment type="subcellular location">
    <subcellularLocation>
        <location evidence="1">Nucleus</location>
    </subcellularLocation>
</comment>
<sequence length="980" mass="112053">MLSWIHRTNMELDTVVSLSKVEILRGIITEKLTTAAQEIFAVVERTVAGYEEEASGFRQEIDRQRRQLEVVLQPEIKVEATEEEHLSPICEPVREEATGGVELSEDDEQHKYEPNMGFIYSTEDEYDEGVEKQPVLSPTQHQEHLAEPDYEPASRLLPASVPFKRKNGGRHKVTKPQNHIDLRIRILEDSQIEVLSVSVFKKYPLHELQCPCGLQEADFLNLLRSTYPQLAADNPFEIFLTDHTRRLKPLKVTTLTPEELYATLKSTGAGNSALYIRLKTQVEPEAGNENIHPPQRTAAADSASTSDQLRPHTRSFPTTVSPAKRKCGRHRNSEPQTHVDLRIRILEDWQIDVLTGSVFKQYPLHELQCPCGLQEADFLSLLRATFPQLAADKPFDVFITNHRKRLQPLKVNTLTPEELYRTIRSIGNSALYIRLKPPEELWTLKKHNHILQRNEAASKDSRSTFEPTRLNSRAESDKPQITELQNPIDLKIRVLEDSQIDVVTSRVFKKYPVQELQCPRGLQEADFLDLLKSTFPQLAADKPFEICTTDRTKRLHPLKVNTLTPEEIHGTFKFSRPSTIFIQLKAQEGVKLNVEHFLRRTVDAAKYYPSTSDQTTLHNSVNVQQKDNSQQINIESGEAEDTDHESASLWSLQSLIPSESEKDGDEASDRDDNWKPETRNANLRNNESQNVRKRQRAERSNIKVIRSKQSKVTENGEAALRLSCKVCNILRGSMKMLVKHAWSHVDDPEGRCGVCGQRSEELKSHLQSYLKTHSCDICGKSFLSYNGLKGHIAQHKGKRPYNCKICHKAFANNSGLNNHKWVHAVDKPHKCGICQKACVSKIRLKLHMATHSNKKSFSCITCRKSFSNLETLSKHMVSHSSYPEIRVKSYICKICSMRFYTNEKLQRHLRNHSRERPHACTKCDKQFLAKAHLLIHMRVHTGQKPFKCPVCDKAFSQSHCVKRHMKTHKVEENSSLDGSD</sequence>
<dbReference type="GO" id="GO:0008270">
    <property type="term" value="F:zinc ion binding"/>
    <property type="evidence" value="ECO:0007669"/>
    <property type="project" value="UniProtKB-KW"/>
</dbReference>
<feature type="region of interest" description="Disordered" evidence="10">
    <location>
        <begin position="455"/>
        <end position="479"/>
    </location>
</feature>
<dbReference type="FunFam" id="3.30.160.60:FF:000624">
    <property type="entry name" value="zinc finger protein 697"/>
    <property type="match status" value="1"/>
</dbReference>
<name>A0A6G1Q6Q4_CHAAH</name>
<dbReference type="InterPro" id="IPR036236">
    <property type="entry name" value="Znf_C2H2_sf"/>
</dbReference>
<feature type="domain" description="C2H2-type" evidence="11">
    <location>
        <begin position="890"/>
        <end position="917"/>
    </location>
</feature>
<evidence type="ECO:0000256" key="5">
    <source>
        <dbReference type="ARBA" id="ARBA00022833"/>
    </source>
</evidence>
<feature type="domain" description="C2H2-type" evidence="11">
    <location>
        <begin position="801"/>
        <end position="828"/>
    </location>
</feature>
<accession>A0A6G1Q6Q4</accession>
<dbReference type="Pfam" id="PF13894">
    <property type="entry name" value="zf-C2H2_4"/>
    <property type="match status" value="1"/>
</dbReference>
<feature type="domain" description="C2H2-type" evidence="11">
    <location>
        <begin position="773"/>
        <end position="800"/>
    </location>
</feature>
<dbReference type="SMART" id="SM00355">
    <property type="entry name" value="ZnF_C2H2"/>
    <property type="match status" value="8"/>
</dbReference>
<feature type="domain" description="C2H2-type" evidence="11">
    <location>
        <begin position="857"/>
        <end position="884"/>
    </location>
</feature>
<evidence type="ECO:0000256" key="9">
    <source>
        <dbReference type="PROSITE-ProRule" id="PRU00042"/>
    </source>
</evidence>
<evidence type="ECO:0000259" key="11">
    <source>
        <dbReference type="PROSITE" id="PS50157"/>
    </source>
</evidence>
<dbReference type="FunFam" id="3.30.160.60:FF:000110">
    <property type="entry name" value="Zinc finger protein-like"/>
    <property type="match status" value="1"/>
</dbReference>
<feature type="compositionally biased region" description="Low complexity" evidence="10">
    <location>
        <begin position="297"/>
        <end position="307"/>
    </location>
</feature>
<evidence type="ECO:0000256" key="10">
    <source>
        <dbReference type="SAM" id="MobiDB-lite"/>
    </source>
</evidence>
<feature type="region of interest" description="Disordered" evidence="10">
    <location>
        <begin position="286"/>
        <end position="334"/>
    </location>
</feature>
<dbReference type="PROSITE" id="PS00028">
    <property type="entry name" value="ZINC_FINGER_C2H2_1"/>
    <property type="match status" value="7"/>
</dbReference>
<feature type="compositionally biased region" description="Basic and acidic residues" evidence="10">
    <location>
        <begin position="659"/>
        <end position="678"/>
    </location>
</feature>
<dbReference type="AlphaFoldDB" id="A0A6G1Q6Q4"/>
<feature type="domain" description="C2H2-type" evidence="11">
    <location>
        <begin position="918"/>
        <end position="945"/>
    </location>
</feature>
<evidence type="ECO:0000256" key="1">
    <source>
        <dbReference type="ARBA" id="ARBA00004123"/>
    </source>
</evidence>
<keyword evidence="13" id="KW-1185">Reference proteome</keyword>
<dbReference type="Proteomes" id="UP000503349">
    <property type="component" value="Chromosome 13"/>
</dbReference>
<dbReference type="FunFam" id="3.30.160.60:FF:000446">
    <property type="entry name" value="Zinc finger protein"/>
    <property type="match status" value="1"/>
</dbReference>
<evidence type="ECO:0000256" key="3">
    <source>
        <dbReference type="ARBA" id="ARBA00022737"/>
    </source>
</evidence>
<evidence type="ECO:0000256" key="6">
    <source>
        <dbReference type="ARBA" id="ARBA00023015"/>
    </source>
</evidence>
<proteinExistence type="predicted"/>
<dbReference type="InterPro" id="IPR013087">
    <property type="entry name" value="Znf_C2H2_type"/>
</dbReference>
<evidence type="ECO:0000313" key="13">
    <source>
        <dbReference type="Proteomes" id="UP000503349"/>
    </source>
</evidence>
<dbReference type="PANTHER" id="PTHR47772">
    <property type="entry name" value="ZINC FINGER PROTEIN 200"/>
    <property type="match status" value="1"/>
</dbReference>
<dbReference type="PROSITE" id="PS50157">
    <property type="entry name" value="ZINC_FINGER_C2H2_2"/>
    <property type="match status" value="7"/>
</dbReference>
<keyword evidence="6" id="KW-0805">Transcription regulation</keyword>
<gene>
    <name evidence="12" type="ORF">EXN66_Car013868</name>
</gene>
<evidence type="ECO:0000256" key="4">
    <source>
        <dbReference type="ARBA" id="ARBA00022771"/>
    </source>
</evidence>
<dbReference type="InterPro" id="IPR050636">
    <property type="entry name" value="C2H2-ZF_domain-containing"/>
</dbReference>
<evidence type="ECO:0000256" key="7">
    <source>
        <dbReference type="ARBA" id="ARBA00023163"/>
    </source>
</evidence>
<keyword evidence="5" id="KW-0862">Zinc</keyword>
<reference evidence="13" key="2">
    <citation type="submission" date="2019-02" db="EMBL/GenBank/DDBJ databases">
        <title>Opniocepnalus argus Var Kimnra genome.</title>
        <authorList>
            <person name="Zhou C."/>
            <person name="Xiao S."/>
        </authorList>
    </citation>
    <scope>NUCLEOTIDE SEQUENCE [LARGE SCALE GENOMIC DNA]</scope>
</reference>